<proteinExistence type="predicted"/>
<evidence type="ECO:0008006" key="6">
    <source>
        <dbReference type="Google" id="ProtNLM"/>
    </source>
</evidence>
<keyword evidence="1" id="KW-0880">Kelch repeat</keyword>
<feature type="compositionally biased region" description="Polar residues" evidence="3">
    <location>
        <begin position="228"/>
        <end position="249"/>
    </location>
</feature>
<feature type="region of interest" description="Disordered" evidence="3">
    <location>
        <begin position="119"/>
        <end position="146"/>
    </location>
</feature>
<keyword evidence="2" id="KW-0677">Repeat</keyword>
<feature type="compositionally biased region" description="Basic and acidic residues" evidence="3">
    <location>
        <begin position="215"/>
        <end position="225"/>
    </location>
</feature>
<dbReference type="OrthoDB" id="290664at2759"/>
<dbReference type="Pfam" id="PF24681">
    <property type="entry name" value="Kelch_KLHDC2_KLHL20_DRC7"/>
    <property type="match status" value="1"/>
</dbReference>
<dbReference type="EMBL" id="RRYP01000955">
    <property type="protein sequence ID" value="TNV86606.1"/>
    <property type="molecule type" value="Genomic_DNA"/>
</dbReference>
<dbReference type="AlphaFoldDB" id="A0A8J8P6W1"/>
<feature type="compositionally biased region" description="Polar residues" evidence="3">
    <location>
        <begin position="385"/>
        <end position="417"/>
    </location>
</feature>
<dbReference type="PANTHER" id="PTHR45632:SF3">
    <property type="entry name" value="KELCH-LIKE PROTEIN 32"/>
    <property type="match status" value="1"/>
</dbReference>
<feature type="compositionally biased region" description="Low complexity" evidence="3">
    <location>
        <begin position="830"/>
        <end position="849"/>
    </location>
</feature>
<feature type="region of interest" description="Disordered" evidence="3">
    <location>
        <begin position="385"/>
        <end position="439"/>
    </location>
</feature>
<dbReference type="PANTHER" id="PTHR45632">
    <property type="entry name" value="LD33804P"/>
    <property type="match status" value="1"/>
</dbReference>
<evidence type="ECO:0000313" key="5">
    <source>
        <dbReference type="Proteomes" id="UP000785679"/>
    </source>
</evidence>
<dbReference type="InterPro" id="IPR015915">
    <property type="entry name" value="Kelch-typ_b-propeller"/>
</dbReference>
<reference evidence="4" key="1">
    <citation type="submission" date="2019-06" db="EMBL/GenBank/DDBJ databases">
        <authorList>
            <person name="Zheng W."/>
        </authorList>
    </citation>
    <scope>NUCLEOTIDE SEQUENCE</scope>
    <source>
        <strain evidence="4">QDHG01</strain>
    </source>
</reference>
<feature type="compositionally biased region" description="Low complexity" evidence="3">
    <location>
        <begin position="418"/>
        <end position="427"/>
    </location>
</feature>
<accession>A0A8J8P6W1</accession>
<dbReference type="InterPro" id="IPR006652">
    <property type="entry name" value="Kelch_1"/>
</dbReference>
<gene>
    <name evidence="4" type="ORF">FGO68_gene4733</name>
</gene>
<feature type="compositionally biased region" description="Low complexity" evidence="3">
    <location>
        <begin position="792"/>
        <end position="808"/>
    </location>
</feature>
<dbReference type="SUPFAM" id="SSF117281">
    <property type="entry name" value="Kelch motif"/>
    <property type="match status" value="1"/>
</dbReference>
<name>A0A8J8P6W1_HALGN</name>
<feature type="compositionally biased region" description="Polar residues" evidence="3">
    <location>
        <begin position="751"/>
        <end position="773"/>
    </location>
</feature>
<evidence type="ECO:0000256" key="2">
    <source>
        <dbReference type="ARBA" id="ARBA00022737"/>
    </source>
</evidence>
<feature type="region of interest" description="Disordered" evidence="3">
    <location>
        <begin position="181"/>
        <end position="272"/>
    </location>
</feature>
<evidence type="ECO:0000256" key="3">
    <source>
        <dbReference type="SAM" id="MobiDB-lite"/>
    </source>
</evidence>
<feature type="compositionally biased region" description="Polar residues" evidence="3">
    <location>
        <begin position="119"/>
        <end position="134"/>
    </location>
</feature>
<feature type="compositionally biased region" description="Gly residues" evidence="3">
    <location>
        <begin position="428"/>
        <end position="437"/>
    </location>
</feature>
<evidence type="ECO:0000313" key="4">
    <source>
        <dbReference type="EMBL" id="TNV86606.1"/>
    </source>
</evidence>
<feature type="compositionally biased region" description="Acidic residues" evidence="3">
    <location>
        <begin position="809"/>
        <end position="822"/>
    </location>
</feature>
<dbReference type="Proteomes" id="UP000785679">
    <property type="component" value="Unassembled WGS sequence"/>
</dbReference>
<dbReference type="Gene3D" id="2.120.10.80">
    <property type="entry name" value="Kelch-type beta propeller"/>
    <property type="match status" value="1"/>
</dbReference>
<dbReference type="SMART" id="SM00612">
    <property type="entry name" value="Kelch"/>
    <property type="match status" value="2"/>
</dbReference>
<feature type="region of interest" description="Disordered" evidence="3">
    <location>
        <begin position="751"/>
        <end position="861"/>
    </location>
</feature>
<protein>
    <recommendedName>
        <fullName evidence="6">Kelch motif family protein</fullName>
    </recommendedName>
</protein>
<sequence>MEKLMYCHGCYASFDGADHKPAFVVSKDGSKEVQNLCNSCYERRQYEAAASPGGGGGAPGTPIQPPAYGGLRIGTKRIPIDKKYPGYNLAQFSSPQPQLDPSQEGNMFIKGVQSQYNVRETNSGSRPTSATKQRNGGGVGFTMDSGTRSIRDEQEANMKNIKGYQDKGLLNLLDRETTHYSTINKQPVNRPPATPLKSGGPRRSGEVPPLQNSKITEDTLMESKRMAVTNQGSTRNKQVMPQSISSPQFPTKLPSREGGPRQKSPYPIQKPEDMEKIGLKAFTSVNEIQRYLDNPNLINIKAQPSRLLDSQNSDKVAGIWRNAYFLSTNIDETGIRKQPAKSMSNVEFPQTFNPLRDHDQQSPTYTATIPIAESPILDKQQSFYNSTGQQQQMYQTFPTNNPNAGGSGGSRPQSAVTSNGNAPYGSSSGSGGAGAFGSGNPLAKNTQMYKNQLQQQQSAQIQSYLDFNGPIINQVAPANAGRFVSTKSNSTGVSGAAVVTNPCPAHYMNEIAFLDKTTRVGVCGECAPNLEQLRHELLPIDTVVDEVRGVLLNLESNMRDLIAHRSALLQDNKSKLSIIYSDQKAFEDETRVKINQLHNYLEDRYHVAVNDFQKAILPDISKVKSNIVRVEEQLFMNKKFISDVLTVKKDFDFEVINTVVDKVKSAGELLTQYNTLRSKQNDEFYEAVYPNHLRDLGPIFEINQGKEIEVLANKFRVLTTSFNRDIKSTNLQQNTLGAAPQSGQLYQVTQSSPVKKNTIGSSSSNVQEKVQSSIRKKVANADPNRQSQSVYTTLNNDSNDNNLNPNTNDFEDIQEMDDDDVTSEPNYSPQQNAQLQNQQSFFQQQQQQQDVTQMSSTHKSLKQHGIMMNNQVLNPSASTQAKKTRVFDPPGGLRRKLKTVRSLTKKLCEYDVENDFWTPVEVKTDKLFLAFSRTVYLPNQDMIIIGGLDDSIPGKPSFSERAVLVQEVPVNSYENVYMQTNLKPMLIQRGCFGAIYHDGFVWAFGGVNQADKVIRKCERYNIDTDDWRRIPDMVSPRKNASACALSADTIYVFGGTSQVETVDTVEQFSISTNVWTMLRVRMPMPVSYLTSFKTSASEILLMGGMVKDVKNLTTYKSNEVVLFNVVRGKFTRMRTMEKEIMSVHPAFYDEGGIYLVDEEINGDNPNVVRYELPK</sequence>
<comment type="caution">
    <text evidence="4">The sequence shown here is derived from an EMBL/GenBank/DDBJ whole genome shotgun (WGS) entry which is preliminary data.</text>
</comment>
<organism evidence="4 5">
    <name type="scientific">Halteria grandinella</name>
    <dbReference type="NCBI Taxonomy" id="5974"/>
    <lineage>
        <taxon>Eukaryota</taxon>
        <taxon>Sar</taxon>
        <taxon>Alveolata</taxon>
        <taxon>Ciliophora</taxon>
        <taxon>Intramacronucleata</taxon>
        <taxon>Spirotrichea</taxon>
        <taxon>Stichotrichia</taxon>
        <taxon>Sporadotrichida</taxon>
        <taxon>Halteriidae</taxon>
        <taxon>Halteria</taxon>
    </lineage>
</organism>
<keyword evidence="5" id="KW-1185">Reference proteome</keyword>
<evidence type="ECO:0000256" key="1">
    <source>
        <dbReference type="ARBA" id="ARBA00022441"/>
    </source>
</evidence>
<feature type="region of interest" description="Disordered" evidence="3">
    <location>
        <begin position="48"/>
        <end position="72"/>
    </location>
</feature>